<dbReference type="AlphaFoldDB" id="B1YDD2"/>
<dbReference type="RefSeq" id="WP_012350215.1">
    <property type="nucleotide sequence ID" value="NC_010525.1"/>
</dbReference>
<organism evidence="1 2">
    <name type="scientific">Pyrobaculum neutrophilum (strain DSM 2338 / JCM 9278 / NBRC 100436 / V24Sta)</name>
    <name type="common">Thermoproteus neutrophilus</name>
    <dbReference type="NCBI Taxonomy" id="444157"/>
    <lineage>
        <taxon>Archaea</taxon>
        <taxon>Thermoproteota</taxon>
        <taxon>Thermoprotei</taxon>
        <taxon>Thermoproteales</taxon>
        <taxon>Thermoproteaceae</taxon>
        <taxon>Pyrobaculum</taxon>
    </lineage>
</organism>
<sequence length="354" mass="39212">MDLKNFIIDNVDRFLEYLKQNPLVIYARRSVDAYLAAYALAAALGETAQVSVVDWPPQAGVCVGFRCEGMYITEWGVGVDDRRFDAGFTSMSHLASVLIQSLSPLEEQIHRSLYAGHYSWSVDYCEYGCPPPREILKGDERLAVAFPFLEKLPARRALSLSTLPIVPGVTGKPAEDSKLASAMGPDEALALLDWALGVVHSEGFHTAVLDKALRLYSPAFAPADFAARVEADLAGFVGRDVELYVQNLADAFYGVVKRGREGVVPMQNPFYVLKIPPYLSYYLRLSGWAALRYDAGRGHVVALVPPRGERDRLAKAAELLGEVGQVLRFPTHLVAYVERDKYADFLKIYEKGFV</sequence>
<dbReference type="KEGG" id="tne:Tneu_0858"/>
<dbReference type="HOGENOM" id="CLU_788986_0_0_2"/>
<evidence type="ECO:0000313" key="2">
    <source>
        <dbReference type="Proteomes" id="UP000001694"/>
    </source>
</evidence>
<dbReference type="eggNOG" id="arCOG05692">
    <property type="taxonomic scope" value="Archaea"/>
</dbReference>
<dbReference type="STRING" id="444157.Tneu_0858"/>
<protein>
    <submittedName>
        <fullName evidence="1">Uncharacterized protein</fullName>
    </submittedName>
</protein>
<proteinExistence type="predicted"/>
<reference evidence="1" key="1">
    <citation type="submission" date="2008-03" db="EMBL/GenBank/DDBJ databases">
        <title>Complete sequence of Thermoproteus neutrophilus V24Sta.</title>
        <authorList>
            <consortium name="US DOE Joint Genome Institute"/>
            <person name="Copeland A."/>
            <person name="Lucas S."/>
            <person name="Lapidus A."/>
            <person name="Glavina del Rio T."/>
            <person name="Dalin E."/>
            <person name="Tice H."/>
            <person name="Bruce D."/>
            <person name="Goodwin L."/>
            <person name="Pitluck S."/>
            <person name="Sims D."/>
            <person name="Brettin T."/>
            <person name="Detter J.C."/>
            <person name="Han C."/>
            <person name="Kuske C.R."/>
            <person name="Schmutz J."/>
            <person name="Larimer F."/>
            <person name="Land M."/>
            <person name="Hauser L."/>
            <person name="Kyrpides N."/>
            <person name="Mikhailova N."/>
            <person name="Biddle J.F."/>
            <person name="Zhang Z."/>
            <person name="Fitz-Gibbon S.T."/>
            <person name="Lowe T.M."/>
            <person name="Saltikov C."/>
            <person name="House C.H."/>
            <person name="Richardson P."/>
        </authorList>
    </citation>
    <scope>NUCLEOTIDE SEQUENCE [LARGE SCALE GENOMIC DNA]</scope>
    <source>
        <strain evidence="1">V24Sta</strain>
    </source>
</reference>
<name>B1YDD2_PYRNV</name>
<evidence type="ECO:0000313" key="1">
    <source>
        <dbReference type="EMBL" id="ACB39795.1"/>
    </source>
</evidence>
<gene>
    <name evidence="1" type="ordered locus">Tneu_0858</name>
</gene>
<keyword evidence="2" id="KW-1185">Reference proteome</keyword>
<dbReference type="OrthoDB" id="27489at2157"/>
<accession>B1YDD2</accession>
<dbReference type="EMBL" id="CP001014">
    <property type="protein sequence ID" value="ACB39795.1"/>
    <property type="molecule type" value="Genomic_DNA"/>
</dbReference>
<dbReference type="GeneID" id="6164510"/>
<dbReference type="Proteomes" id="UP000001694">
    <property type="component" value="Chromosome"/>
</dbReference>